<evidence type="ECO:0000256" key="16">
    <source>
        <dbReference type="PROSITE-ProRule" id="PRU00782"/>
    </source>
</evidence>
<keyword evidence="11 18" id="KW-0472">Membrane</keyword>
<dbReference type="CDD" id="cd14879">
    <property type="entry name" value="MYSc_Myo17"/>
    <property type="match status" value="1"/>
</dbReference>
<evidence type="ECO:0000259" key="20">
    <source>
        <dbReference type="PROSITE" id="PS51998"/>
    </source>
</evidence>
<feature type="domain" description="DEK-C" evidence="20">
    <location>
        <begin position="1870"/>
        <end position="1925"/>
    </location>
</feature>
<dbReference type="InterPro" id="IPR036037">
    <property type="entry name" value="MYSc_Myo17"/>
</dbReference>
<dbReference type="Pfam" id="PF03142">
    <property type="entry name" value="Chitin_synth_2"/>
    <property type="match status" value="1"/>
</dbReference>
<keyword evidence="6 18" id="KW-0812">Transmembrane</keyword>
<proteinExistence type="inferred from homology"/>
<feature type="region of interest" description="Disordered" evidence="17">
    <location>
        <begin position="622"/>
        <end position="641"/>
    </location>
</feature>
<evidence type="ECO:0000256" key="10">
    <source>
        <dbReference type="ARBA" id="ARBA00023123"/>
    </source>
</evidence>
<evidence type="ECO:0000256" key="1">
    <source>
        <dbReference type="ARBA" id="ARBA00004651"/>
    </source>
</evidence>
<evidence type="ECO:0000256" key="18">
    <source>
        <dbReference type="SAM" id="Phobius"/>
    </source>
</evidence>
<evidence type="ECO:0000259" key="19">
    <source>
        <dbReference type="PROSITE" id="PS51456"/>
    </source>
</evidence>
<dbReference type="GO" id="GO:0005886">
    <property type="term" value="C:plasma membrane"/>
    <property type="evidence" value="ECO:0007669"/>
    <property type="project" value="UniProtKB-SubCell"/>
</dbReference>
<dbReference type="GO" id="GO:0030428">
    <property type="term" value="C:cell septum"/>
    <property type="evidence" value="ECO:0007669"/>
    <property type="project" value="TreeGrafter"/>
</dbReference>
<dbReference type="InterPro" id="IPR014876">
    <property type="entry name" value="DEK_C"/>
</dbReference>
<dbReference type="GO" id="GO:0016459">
    <property type="term" value="C:myosin complex"/>
    <property type="evidence" value="ECO:0007669"/>
    <property type="project" value="UniProtKB-KW"/>
</dbReference>
<evidence type="ECO:0000256" key="14">
    <source>
        <dbReference type="ARBA" id="ARBA00023203"/>
    </source>
</evidence>
<dbReference type="GO" id="GO:0006031">
    <property type="term" value="P:chitin biosynthetic process"/>
    <property type="evidence" value="ECO:0007669"/>
    <property type="project" value="TreeGrafter"/>
</dbReference>
<keyword evidence="13" id="KW-0325">Glycoprotein</keyword>
<feature type="region of interest" description="Actin-binding" evidence="16">
    <location>
        <begin position="654"/>
        <end position="676"/>
    </location>
</feature>
<evidence type="ECO:0000256" key="5">
    <source>
        <dbReference type="ARBA" id="ARBA00022679"/>
    </source>
</evidence>
<dbReference type="InterPro" id="IPR029044">
    <property type="entry name" value="Nucleotide-diphossugar_trans"/>
</dbReference>
<keyword evidence="5 21" id="KW-0808">Transferase</keyword>
<dbReference type="GO" id="GO:0005524">
    <property type="term" value="F:ATP binding"/>
    <property type="evidence" value="ECO:0007669"/>
    <property type="project" value="UniProtKB-UniRule"/>
</dbReference>
<dbReference type="InterPro" id="IPR036961">
    <property type="entry name" value="Kinesin_motor_dom_sf"/>
</dbReference>
<accession>A0A4Y7QL28</accession>
<dbReference type="GO" id="GO:0003774">
    <property type="term" value="F:cytoskeletal motor activity"/>
    <property type="evidence" value="ECO:0007669"/>
    <property type="project" value="UniProtKB-UniRule"/>
</dbReference>
<dbReference type="InterPro" id="IPR036400">
    <property type="entry name" value="Cyt_B5-like_heme/steroid_sf"/>
</dbReference>
<dbReference type="STRING" id="50990.A0A4Y7QL28"/>
<dbReference type="InterPro" id="IPR027417">
    <property type="entry name" value="P-loop_NTPase"/>
</dbReference>
<feature type="transmembrane region" description="Helical" evidence="18">
    <location>
        <begin position="974"/>
        <end position="993"/>
    </location>
</feature>
<dbReference type="PANTHER" id="PTHR22914:SF45">
    <property type="entry name" value="CHITIN SYNTHASE"/>
    <property type="match status" value="1"/>
</dbReference>
<evidence type="ECO:0000256" key="9">
    <source>
        <dbReference type="ARBA" id="ARBA00022989"/>
    </source>
</evidence>
<dbReference type="Gene3D" id="1.20.120.720">
    <property type="entry name" value="Myosin VI head, motor domain, U50 subdomain"/>
    <property type="match status" value="1"/>
</dbReference>
<dbReference type="Gene3D" id="1.10.10.60">
    <property type="entry name" value="Homeodomain-like"/>
    <property type="match status" value="1"/>
</dbReference>
<dbReference type="EMBL" id="ML170158">
    <property type="protein sequence ID" value="TDL27931.1"/>
    <property type="molecule type" value="Genomic_DNA"/>
</dbReference>
<dbReference type="PROSITE" id="PS51456">
    <property type="entry name" value="MYOSIN_MOTOR"/>
    <property type="match status" value="1"/>
</dbReference>
<dbReference type="GO" id="GO:0004100">
    <property type="term" value="F:chitin synthase activity"/>
    <property type="evidence" value="ECO:0007669"/>
    <property type="project" value="UniProtKB-EC"/>
</dbReference>
<evidence type="ECO:0000256" key="8">
    <source>
        <dbReference type="ARBA" id="ARBA00022840"/>
    </source>
</evidence>
<dbReference type="PRINTS" id="PR00193">
    <property type="entry name" value="MYOSINHEAVY"/>
</dbReference>
<feature type="transmembrane region" description="Helical" evidence="18">
    <location>
        <begin position="1631"/>
        <end position="1652"/>
    </location>
</feature>
<dbReference type="SUPFAM" id="SSF52540">
    <property type="entry name" value="P-loop containing nucleoside triphosphate hydrolases"/>
    <property type="match status" value="1"/>
</dbReference>
<feature type="transmembrane region" description="Helical" evidence="18">
    <location>
        <begin position="1686"/>
        <end position="1709"/>
    </location>
</feature>
<evidence type="ECO:0000313" key="21">
    <source>
        <dbReference type="EMBL" id="TDL27931.1"/>
    </source>
</evidence>
<dbReference type="SUPFAM" id="SSF109715">
    <property type="entry name" value="DEK C-terminal domain"/>
    <property type="match status" value="1"/>
</dbReference>
<feature type="binding site" evidence="16">
    <location>
        <begin position="115"/>
        <end position="122"/>
    </location>
    <ligand>
        <name>ATP</name>
        <dbReference type="ChEBI" id="CHEBI:30616"/>
    </ligand>
</feature>
<dbReference type="Gene3D" id="1.10.10.820">
    <property type="match status" value="1"/>
</dbReference>
<evidence type="ECO:0000256" key="3">
    <source>
        <dbReference type="ARBA" id="ARBA00022475"/>
    </source>
</evidence>
<evidence type="ECO:0000256" key="4">
    <source>
        <dbReference type="ARBA" id="ARBA00022676"/>
    </source>
</evidence>
<keyword evidence="8 16" id="KW-0067">ATP-binding</keyword>
<dbReference type="SUPFAM" id="SSF55856">
    <property type="entry name" value="Cytochrome b5-like heme/steroid binding domain"/>
    <property type="match status" value="1"/>
</dbReference>
<dbReference type="OrthoDB" id="370884at2759"/>
<dbReference type="Pfam" id="PF08766">
    <property type="entry name" value="DEK_C"/>
    <property type="match status" value="1"/>
</dbReference>
<dbReference type="SUPFAM" id="SSF53448">
    <property type="entry name" value="Nucleotide-diphospho-sugar transferases"/>
    <property type="match status" value="1"/>
</dbReference>
<feature type="transmembrane region" description="Helical" evidence="18">
    <location>
        <begin position="934"/>
        <end position="953"/>
    </location>
</feature>
<evidence type="ECO:0000256" key="15">
    <source>
        <dbReference type="ARBA" id="ARBA00048014"/>
    </source>
</evidence>
<dbReference type="Gene3D" id="3.40.850.10">
    <property type="entry name" value="Kinesin motor domain"/>
    <property type="match status" value="1"/>
</dbReference>
<evidence type="ECO:0000256" key="11">
    <source>
        <dbReference type="ARBA" id="ARBA00023136"/>
    </source>
</evidence>
<evidence type="ECO:0000256" key="7">
    <source>
        <dbReference type="ARBA" id="ARBA00022741"/>
    </source>
</evidence>
<protein>
    <recommendedName>
        <fullName evidence="2">chitin synthase</fullName>
        <ecNumber evidence="2">2.4.1.16</ecNumber>
    </recommendedName>
</protein>
<reference evidence="21 22" key="1">
    <citation type="submission" date="2018-06" db="EMBL/GenBank/DDBJ databases">
        <title>A transcriptomic atlas of mushroom development highlights an independent origin of complex multicellularity.</title>
        <authorList>
            <consortium name="DOE Joint Genome Institute"/>
            <person name="Krizsan K."/>
            <person name="Almasi E."/>
            <person name="Merenyi Z."/>
            <person name="Sahu N."/>
            <person name="Viragh M."/>
            <person name="Koszo T."/>
            <person name="Mondo S."/>
            <person name="Kiss B."/>
            <person name="Balint B."/>
            <person name="Kues U."/>
            <person name="Barry K."/>
            <person name="Hegedus J.C."/>
            <person name="Henrissat B."/>
            <person name="Johnson J."/>
            <person name="Lipzen A."/>
            <person name="Ohm R."/>
            <person name="Nagy I."/>
            <person name="Pangilinan J."/>
            <person name="Yan J."/>
            <person name="Xiong Y."/>
            <person name="Grigoriev I.V."/>
            <person name="Hibbett D.S."/>
            <person name="Nagy L.G."/>
        </authorList>
    </citation>
    <scope>NUCLEOTIDE SEQUENCE [LARGE SCALE GENOMIC DNA]</scope>
    <source>
        <strain evidence="21 22">SZMC22713</strain>
    </source>
</reference>
<dbReference type="VEuPathDB" id="FungiDB:BD410DRAFT_869595"/>
<organism evidence="21 22">
    <name type="scientific">Rickenella mellea</name>
    <dbReference type="NCBI Taxonomy" id="50990"/>
    <lineage>
        <taxon>Eukaryota</taxon>
        <taxon>Fungi</taxon>
        <taxon>Dikarya</taxon>
        <taxon>Basidiomycota</taxon>
        <taxon>Agaricomycotina</taxon>
        <taxon>Agaricomycetes</taxon>
        <taxon>Hymenochaetales</taxon>
        <taxon>Rickenellaceae</taxon>
        <taxon>Rickenella</taxon>
    </lineage>
</organism>
<feature type="domain" description="Myosin motor" evidence="19">
    <location>
        <begin position="15"/>
        <end position="775"/>
    </location>
</feature>
<keyword evidence="7 16" id="KW-0547">Nucleotide-binding</keyword>
<dbReference type="InterPro" id="IPR001609">
    <property type="entry name" value="Myosin_head_motor_dom-like"/>
</dbReference>
<evidence type="ECO:0000256" key="2">
    <source>
        <dbReference type="ARBA" id="ARBA00012543"/>
    </source>
</evidence>
<dbReference type="SMART" id="SM00242">
    <property type="entry name" value="MYSc"/>
    <property type="match status" value="1"/>
</dbReference>
<keyword evidence="9 18" id="KW-1133">Transmembrane helix</keyword>
<keyword evidence="12 16" id="KW-0505">Motor protein</keyword>
<dbReference type="PROSITE" id="PS51998">
    <property type="entry name" value="DEK_C"/>
    <property type="match status" value="1"/>
</dbReference>
<dbReference type="GO" id="GO:0031505">
    <property type="term" value="P:fungal-type cell wall organization"/>
    <property type="evidence" value="ECO:0007669"/>
    <property type="project" value="TreeGrafter"/>
</dbReference>
<dbReference type="InterPro" id="IPR004835">
    <property type="entry name" value="Chitin_synth"/>
</dbReference>
<comment type="catalytic activity">
    <reaction evidence="15">
        <text>[(1-&gt;4)-N-acetyl-beta-D-glucosaminyl](n) + UDP-N-acetyl-alpha-D-glucosamine = [(1-&gt;4)-N-acetyl-beta-D-glucosaminyl](n+1) + UDP + H(+)</text>
        <dbReference type="Rhea" id="RHEA:16637"/>
        <dbReference type="Rhea" id="RHEA-COMP:9593"/>
        <dbReference type="Rhea" id="RHEA-COMP:9595"/>
        <dbReference type="ChEBI" id="CHEBI:15378"/>
        <dbReference type="ChEBI" id="CHEBI:17029"/>
        <dbReference type="ChEBI" id="CHEBI:57705"/>
        <dbReference type="ChEBI" id="CHEBI:58223"/>
        <dbReference type="EC" id="2.4.1.16"/>
    </reaction>
</comment>
<evidence type="ECO:0000256" key="12">
    <source>
        <dbReference type="ARBA" id="ARBA00023175"/>
    </source>
</evidence>
<dbReference type="GO" id="GO:0003779">
    <property type="term" value="F:actin binding"/>
    <property type="evidence" value="ECO:0007669"/>
    <property type="project" value="UniProtKB-KW"/>
</dbReference>
<dbReference type="Proteomes" id="UP000294933">
    <property type="component" value="Unassembled WGS sequence"/>
</dbReference>
<dbReference type="PANTHER" id="PTHR22914">
    <property type="entry name" value="CHITIN SYNTHASE"/>
    <property type="match status" value="1"/>
</dbReference>
<comment type="similarity">
    <text evidence="16">Belongs to the TRAFAC class myosin-kinesin ATPase superfamily. Myosin family.</text>
</comment>
<sequence length="1928" mass="216871">MATKRQSTHTHQRLESTTDLATLSTVSDDIIVSCLRERFLADNIYTNVGSSAIVAVNPHKYVTTTSDAVLMKYAAEYRDTTDEKLPLPPHIFQMVNNAYYHMRRTSQDQSILLSGESGSGKSENRRLAIKSLLELSVSNPGKKGSKLSSQIPSAEFVLESFGNARTLFNPNASRFGKYTELQFTDRGRLCGIKTLDYYLERSRVAGAPSGERNFHIFYYLVAGATLEERQHLHLTDKMTYRYLGQRTPFNTRQNVGRDDDALRFDQLKLALKSIGLSKRHVAQSMQLLAAILHLGNLEFTIDRHRNEDAAVVRNTDILDIVSEFLGVQPAALETALSCKMKLVKKELCTVFLDAEGASDNRDDLAKMLYSLLFAWLNESINQRLCRDDFATFIGLFDLPGPQNMPTSASRSNSLDQFCINFANERLQNWIQKRMFEFHVEEYASEGISRFVPQVPYFDNSECVRLLSNMPGGLIHIMDDQARRMPKKTDHTMIEAFGKRWGNHSSFKVGAMDRSGFPTFTVNHFNGPVTYSAEGFLEKNLDALNPDFVSLLRGSSLAGHDNPALGTEGTGSINPFVRSLFSAKAIATQAHPRDEDTIVAAQQPVKPMRAPSTRRKNTIKRMPTVGEEGDKEDEDMPSDKPGGAPCVAGEFRKALSTLFTTLDETQPWFVFCVNPNDSQLPNQLEGRAVKGQVRSSGLSEIARRSVNVFEANMMFEEFCERYGDQLAALNISEGDPIERIEQARTSLNLQERDVVIGQHKVFLSQAAFHKFEDHLRAGDVEEQKRNRLRDAEAEAGLDPRGLSADPFAPYTPPGTGLVEGPPSPTSGGGHVDYGQSSYTLPLVQHAASFQRADMYNDEYDDRRSFRSDFDDGKSRLTSHRDESVSNFGTESYAPSRNMFQTTDTKAPLGKEALPGEVMEGETTEVIKESSGRRRWVALCWLLTWWIPNPILRWVGRMKRLDVRQAWREKLALNMIIWFVCLSTAFVIAVLGDLICPTEHIFNTSELAGHSFQTNPNNVFTSIRGEVFDLTKIVPFHQRVVNVVPSKSIYKYGGTSADNIFPVQVSALCNGVSGSVNPYVILDSSNNTDPNTQYHDFRISSTDPRPDWYFESMVLMRWNYRVGFVGYTSKELKTMANAGRSVAVYNGLVYDVTTYLTSGPAIRAPPGQQAPGGIDKNFMDPSVLDLFQFNAGSDITKKLDSLPIDKGVLAQQKTCLRNLFTIGKQDHRNSPQCLFSQYILLALSVIMVSVIGFKFLAALSFSSARAPEDHDKFVICQVPCYTEGEDSMRKTIDSLAKLKYDDKRKLIFIICDGMIVGSGNDRPTPRIVLDILGSDPNLDPEPLSFLSLGEGARQHNMAKVYSGLYECSGHVVPYVVVVKVGKPTERSRPGNRGKRDSQMLLMHFLNKVHFNTAMNPLELEMYHQIKNVIGVNPTFYEYLFMVDADTTVDMMSLNRLVSAMVHDKKVLGVCGETGLANAKQSIITMMQVYEYFISHHLAKAFESLFGSVTCLPGCFTMYRLRTPDTHKPLFIANAVIEDYSENRVDTLHMKNLLHLGEDRYLTTLLLKHFPLYKTQFVRDAKAFTVAPDEWKILLSQRRRWINSTIHNLGELVFLDRLCGFCCFSMRFIVFIDLLSTIIQPVTVAYIVYLLYLVIGQHKSVPTLSLVMIAAIYGLQALVFLFRRKWDMIGWMFFYILAIPAFSFFLPLYSFWRMDDFSWGATRVVLGEKGKKMIVHDEGKFDPRSIPLKSWNDYENELWDKESNHSIGSWAPPSKIKNEGYAESRTASLYGRETFYEQPGSRTYSPVPSHGMYPPPGYHSGRNTPIQTHSPLRPMSEFGMLQQPVPSRPVTNYLDMQIPNTRSPDDGDSGAGNPTDAEIDRAVRDVLQGADLNTVTKKAVRQRLEDVFGTDLSSRKATVNAAIDRVILSQS</sequence>
<comment type="subcellular location">
    <subcellularLocation>
        <location evidence="1">Cell membrane</location>
        <topology evidence="1">Multi-pass membrane protein</topology>
    </subcellularLocation>
</comment>
<evidence type="ECO:0000256" key="6">
    <source>
        <dbReference type="ARBA" id="ARBA00022692"/>
    </source>
</evidence>
<evidence type="ECO:0000256" key="13">
    <source>
        <dbReference type="ARBA" id="ARBA00023180"/>
    </source>
</evidence>
<keyword evidence="14 16" id="KW-0009">Actin-binding</keyword>
<dbReference type="Gene3D" id="1.20.58.530">
    <property type="match status" value="1"/>
</dbReference>
<feature type="compositionally biased region" description="Acidic residues" evidence="17">
    <location>
        <begin position="626"/>
        <end position="635"/>
    </location>
</feature>
<name>A0A4Y7QL28_9AGAM</name>
<keyword evidence="4" id="KW-0328">Glycosyltransferase</keyword>
<feature type="transmembrane region" description="Helical" evidence="18">
    <location>
        <begin position="1658"/>
        <end position="1679"/>
    </location>
</feature>
<keyword evidence="10 16" id="KW-0518">Myosin</keyword>
<feature type="transmembrane region" description="Helical" evidence="18">
    <location>
        <begin position="1236"/>
        <end position="1255"/>
    </location>
</feature>
<gene>
    <name evidence="21" type="ORF">BD410DRAFT_869595</name>
</gene>
<dbReference type="EC" id="2.4.1.16" evidence="2"/>
<evidence type="ECO:0000313" key="22">
    <source>
        <dbReference type="Proteomes" id="UP000294933"/>
    </source>
</evidence>
<dbReference type="Pfam" id="PF00063">
    <property type="entry name" value="Myosin_head"/>
    <property type="match status" value="2"/>
</dbReference>
<keyword evidence="22" id="KW-1185">Reference proteome</keyword>
<feature type="region of interest" description="Disordered" evidence="17">
    <location>
        <begin position="1843"/>
        <end position="1873"/>
    </location>
</feature>
<evidence type="ECO:0000256" key="17">
    <source>
        <dbReference type="SAM" id="MobiDB-lite"/>
    </source>
</evidence>
<keyword evidence="3" id="KW-1003">Cell membrane</keyword>